<keyword evidence="13" id="KW-0675">Receptor</keyword>
<gene>
    <name evidence="13" type="ORF">SHERM_21536</name>
</gene>
<dbReference type="PANTHER" id="PTHR32409:SF3">
    <property type="entry name" value="MITOCHONDRIAL IMPORT RECEPTOR SUBUNIT TOM20-1-RELATED"/>
    <property type="match status" value="1"/>
</dbReference>
<evidence type="ECO:0000256" key="4">
    <source>
        <dbReference type="ARBA" id="ARBA00022448"/>
    </source>
</evidence>
<evidence type="ECO:0000256" key="12">
    <source>
        <dbReference type="SAM" id="Phobius"/>
    </source>
</evidence>
<dbReference type="Gene3D" id="1.25.40.10">
    <property type="entry name" value="Tetratricopeptide repeat domain"/>
    <property type="match status" value="1"/>
</dbReference>
<comment type="subcellular location">
    <subcellularLocation>
        <location evidence="2">Mitochondrion outer membrane</location>
        <topology evidence="2">Single-pass membrane protein</topology>
    </subcellularLocation>
</comment>
<dbReference type="InterPro" id="IPR011990">
    <property type="entry name" value="TPR-like_helical_dom_sf"/>
</dbReference>
<organism evidence="13 14">
    <name type="scientific">Striga hermonthica</name>
    <name type="common">Purple witchweed</name>
    <name type="synonym">Buchnera hermonthica</name>
    <dbReference type="NCBI Taxonomy" id="68872"/>
    <lineage>
        <taxon>Eukaryota</taxon>
        <taxon>Viridiplantae</taxon>
        <taxon>Streptophyta</taxon>
        <taxon>Embryophyta</taxon>
        <taxon>Tracheophyta</taxon>
        <taxon>Spermatophyta</taxon>
        <taxon>Magnoliopsida</taxon>
        <taxon>eudicotyledons</taxon>
        <taxon>Gunneridae</taxon>
        <taxon>Pentapetalae</taxon>
        <taxon>asterids</taxon>
        <taxon>lamiids</taxon>
        <taxon>Lamiales</taxon>
        <taxon>Orobanchaceae</taxon>
        <taxon>Buchnereae</taxon>
        <taxon>Striga</taxon>
    </lineage>
</organism>
<feature type="region of interest" description="Disordered" evidence="11">
    <location>
        <begin position="145"/>
        <end position="167"/>
    </location>
</feature>
<reference evidence="13" key="1">
    <citation type="submission" date="2019-12" db="EMBL/GenBank/DDBJ databases">
        <authorList>
            <person name="Scholes J."/>
        </authorList>
    </citation>
    <scope>NUCLEOTIDE SEQUENCE</scope>
</reference>
<keyword evidence="5 12" id="KW-0812">Transmembrane</keyword>
<name>A0A9N7NAE1_STRHE</name>
<evidence type="ECO:0000256" key="8">
    <source>
        <dbReference type="ARBA" id="ARBA00022989"/>
    </source>
</evidence>
<evidence type="ECO:0000256" key="7">
    <source>
        <dbReference type="ARBA" id="ARBA00022927"/>
    </source>
</evidence>
<proteinExistence type="inferred from homology"/>
<dbReference type="GO" id="GO:0015031">
    <property type="term" value="P:protein transport"/>
    <property type="evidence" value="ECO:0007669"/>
    <property type="project" value="UniProtKB-KW"/>
</dbReference>
<dbReference type="OrthoDB" id="1056333at2759"/>
<keyword evidence="14" id="KW-1185">Reference proteome</keyword>
<evidence type="ECO:0000256" key="10">
    <source>
        <dbReference type="ARBA" id="ARBA00023136"/>
    </source>
</evidence>
<dbReference type="EMBL" id="CACSLK010024787">
    <property type="protein sequence ID" value="CAA0824631.1"/>
    <property type="molecule type" value="Genomic_DNA"/>
</dbReference>
<accession>A0A9N7NAE1</accession>
<keyword evidence="8 12" id="KW-1133">Transmembrane helix</keyword>
<evidence type="ECO:0000256" key="6">
    <source>
        <dbReference type="ARBA" id="ARBA00022787"/>
    </source>
</evidence>
<keyword evidence="7" id="KW-0653">Protein transport</keyword>
<dbReference type="Pfam" id="PF06552">
    <property type="entry name" value="TOM20_plant"/>
    <property type="match status" value="1"/>
</dbReference>
<comment type="function">
    <text evidence="1">Central component of the receptor complex responsible for the recognition and translocation of cytosolically synthesized mitochondrial preproteins. Together with TOM22 functions as the transit peptide receptor at the surface of the mitochondrion outer membrane and facilitates the movement of preproteins into the translocation pore.</text>
</comment>
<evidence type="ECO:0000313" key="13">
    <source>
        <dbReference type="EMBL" id="CAA0824631.1"/>
    </source>
</evidence>
<dbReference type="SUPFAM" id="SSF48452">
    <property type="entry name" value="TPR-like"/>
    <property type="match status" value="1"/>
</dbReference>
<dbReference type="GO" id="GO:0005742">
    <property type="term" value="C:mitochondrial outer membrane translocase complex"/>
    <property type="evidence" value="ECO:0007669"/>
    <property type="project" value="InterPro"/>
</dbReference>
<evidence type="ECO:0000256" key="3">
    <source>
        <dbReference type="ARBA" id="ARBA00005792"/>
    </source>
</evidence>
<evidence type="ECO:0000256" key="11">
    <source>
        <dbReference type="SAM" id="MobiDB-lite"/>
    </source>
</evidence>
<evidence type="ECO:0000313" key="14">
    <source>
        <dbReference type="Proteomes" id="UP001153555"/>
    </source>
</evidence>
<protein>
    <submittedName>
        <fullName evidence="13">Mitochondrial import receptor subunit TOM20-3</fullName>
    </submittedName>
</protein>
<evidence type="ECO:0000256" key="9">
    <source>
        <dbReference type="ARBA" id="ARBA00023128"/>
    </source>
</evidence>
<keyword evidence="10 12" id="KW-0472">Membrane</keyword>
<evidence type="ECO:0000256" key="1">
    <source>
        <dbReference type="ARBA" id="ARBA00003450"/>
    </source>
</evidence>
<comment type="similarity">
    <text evidence="3">Belongs to the Tom20 family.</text>
</comment>
<sequence length="207" mass="23078">MDMSVDIEQRVAFYKIARSTAEDAYATNPLDADNLTRWGSVLLELSQFENDPPVSKKMVQDAIDKLEEALVINPAKHEALWCLGNAYTANAFLIPDFDEAKVHFDKAAKYFEQAFALEPKNEFYQKSLEVSVKAPQLHVEIHKHGLGQQAMGPEPSSSTSTRQSTRKSKSSDLKYDICGWIILAVGIFAWVGFAKANMPPPPPPPPR</sequence>
<dbReference type="GO" id="GO:0045040">
    <property type="term" value="P:protein insertion into mitochondrial outer membrane"/>
    <property type="evidence" value="ECO:0007669"/>
    <property type="project" value="InterPro"/>
</dbReference>
<dbReference type="AlphaFoldDB" id="A0A9N7NAE1"/>
<feature type="transmembrane region" description="Helical" evidence="12">
    <location>
        <begin position="173"/>
        <end position="193"/>
    </location>
</feature>
<evidence type="ECO:0000256" key="5">
    <source>
        <dbReference type="ARBA" id="ARBA00022692"/>
    </source>
</evidence>
<keyword evidence="9" id="KW-0496">Mitochondrion</keyword>
<evidence type="ECO:0000256" key="2">
    <source>
        <dbReference type="ARBA" id="ARBA00004572"/>
    </source>
</evidence>
<dbReference type="InterPro" id="IPR010547">
    <property type="entry name" value="TOM20_imprt_rcpt"/>
</dbReference>
<comment type="caution">
    <text evidence="13">The sequence shown here is derived from an EMBL/GenBank/DDBJ whole genome shotgun (WGS) entry which is preliminary data.</text>
</comment>
<dbReference type="Proteomes" id="UP001153555">
    <property type="component" value="Unassembled WGS sequence"/>
</dbReference>
<dbReference type="PANTHER" id="PTHR32409">
    <property type="entry name" value="MITOCHONDRIAL IMPORT RECEPTOR SUBUNIT TOM20-1-RELATED"/>
    <property type="match status" value="1"/>
</dbReference>
<keyword evidence="4" id="KW-0813">Transport</keyword>
<keyword evidence="6" id="KW-1000">Mitochondrion outer membrane</keyword>